<feature type="region of interest" description="Disordered" evidence="1">
    <location>
        <begin position="50"/>
        <end position="91"/>
    </location>
</feature>
<name>A0A5B9Q8A4_9BACT</name>
<feature type="compositionally biased region" description="Basic and acidic residues" evidence="1">
    <location>
        <begin position="50"/>
        <end position="73"/>
    </location>
</feature>
<dbReference type="AlphaFoldDB" id="A0A5B9Q8A4"/>
<dbReference type="OrthoDB" id="9907762at2"/>
<feature type="signal peptide" evidence="2">
    <location>
        <begin position="1"/>
        <end position="23"/>
    </location>
</feature>
<dbReference type="PROSITE" id="PS51257">
    <property type="entry name" value="PROKAR_LIPOPROTEIN"/>
    <property type="match status" value="1"/>
</dbReference>
<protein>
    <recommendedName>
        <fullName evidence="5">Lipoprotein</fullName>
    </recommendedName>
</protein>
<dbReference type="EMBL" id="CP042913">
    <property type="protein sequence ID" value="QEG33960.1"/>
    <property type="molecule type" value="Genomic_DNA"/>
</dbReference>
<dbReference type="Proteomes" id="UP000323917">
    <property type="component" value="Chromosome"/>
</dbReference>
<dbReference type="KEGG" id="bgok:Pr1d_12310"/>
<sequence length="91" mass="10285" precursor="true">MMPLRKLAVAALLLFLGCAQDNADNDDNSPMMVDGDHTHYHVHAAEIKHDHTHDPTESTAHTHEHLHDRKLVDDQQAPVEKPVAKQIIDER</sequence>
<evidence type="ECO:0000313" key="3">
    <source>
        <dbReference type="EMBL" id="QEG33960.1"/>
    </source>
</evidence>
<reference evidence="3 4" key="1">
    <citation type="submission" date="2019-08" db="EMBL/GenBank/DDBJ databases">
        <title>Deep-cultivation of Planctomycetes and their phenomic and genomic characterization uncovers novel biology.</title>
        <authorList>
            <person name="Wiegand S."/>
            <person name="Jogler M."/>
            <person name="Boedeker C."/>
            <person name="Pinto D."/>
            <person name="Vollmers J."/>
            <person name="Rivas-Marin E."/>
            <person name="Kohn T."/>
            <person name="Peeters S.H."/>
            <person name="Heuer A."/>
            <person name="Rast P."/>
            <person name="Oberbeckmann S."/>
            <person name="Bunk B."/>
            <person name="Jeske O."/>
            <person name="Meyerdierks A."/>
            <person name="Storesund J.E."/>
            <person name="Kallscheuer N."/>
            <person name="Luecker S."/>
            <person name="Lage O.M."/>
            <person name="Pohl T."/>
            <person name="Merkel B.J."/>
            <person name="Hornburger P."/>
            <person name="Mueller R.-W."/>
            <person name="Bruemmer F."/>
            <person name="Labrenz M."/>
            <person name="Spormann A.M."/>
            <person name="Op den Camp H."/>
            <person name="Overmann J."/>
            <person name="Amann R."/>
            <person name="Jetten M.S.M."/>
            <person name="Mascher T."/>
            <person name="Medema M.H."/>
            <person name="Devos D.P."/>
            <person name="Kaster A.-K."/>
            <person name="Ovreas L."/>
            <person name="Rohde M."/>
            <person name="Galperin M.Y."/>
            <person name="Jogler C."/>
        </authorList>
    </citation>
    <scope>NUCLEOTIDE SEQUENCE [LARGE SCALE GENOMIC DNA]</scope>
    <source>
        <strain evidence="3 4">Pr1d</strain>
    </source>
</reference>
<evidence type="ECO:0000256" key="2">
    <source>
        <dbReference type="SAM" id="SignalP"/>
    </source>
</evidence>
<accession>A0A5B9Q8A4</accession>
<evidence type="ECO:0000313" key="4">
    <source>
        <dbReference type="Proteomes" id="UP000323917"/>
    </source>
</evidence>
<organism evidence="3 4">
    <name type="scientific">Bythopirellula goksoeyrii</name>
    <dbReference type="NCBI Taxonomy" id="1400387"/>
    <lineage>
        <taxon>Bacteria</taxon>
        <taxon>Pseudomonadati</taxon>
        <taxon>Planctomycetota</taxon>
        <taxon>Planctomycetia</taxon>
        <taxon>Pirellulales</taxon>
        <taxon>Lacipirellulaceae</taxon>
        <taxon>Bythopirellula</taxon>
    </lineage>
</organism>
<keyword evidence="4" id="KW-1185">Reference proteome</keyword>
<keyword evidence="2" id="KW-0732">Signal</keyword>
<gene>
    <name evidence="3" type="ORF">Pr1d_12310</name>
</gene>
<evidence type="ECO:0008006" key="5">
    <source>
        <dbReference type="Google" id="ProtNLM"/>
    </source>
</evidence>
<feature type="chain" id="PRO_5022947532" description="Lipoprotein" evidence="2">
    <location>
        <begin position="24"/>
        <end position="91"/>
    </location>
</feature>
<proteinExistence type="predicted"/>
<evidence type="ECO:0000256" key="1">
    <source>
        <dbReference type="SAM" id="MobiDB-lite"/>
    </source>
</evidence>